<evidence type="ECO:0000313" key="2">
    <source>
        <dbReference type="EMBL" id="CAJ1394706.1"/>
    </source>
</evidence>
<feature type="compositionally biased region" description="Basic and acidic residues" evidence="1">
    <location>
        <begin position="168"/>
        <end position="177"/>
    </location>
</feature>
<proteinExistence type="predicted"/>
<protein>
    <submittedName>
        <fullName evidence="2">Uncharacterized protein</fullName>
    </submittedName>
</protein>
<feature type="compositionally biased region" description="Basic and acidic residues" evidence="1">
    <location>
        <begin position="440"/>
        <end position="460"/>
    </location>
</feature>
<accession>A0AA36IW48</accession>
<dbReference type="EMBL" id="CAUJNA010002924">
    <property type="protein sequence ID" value="CAJ1394706.1"/>
    <property type="molecule type" value="Genomic_DNA"/>
</dbReference>
<feature type="compositionally biased region" description="Polar residues" evidence="1">
    <location>
        <begin position="182"/>
        <end position="197"/>
    </location>
</feature>
<evidence type="ECO:0000313" key="3">
    <source>
        <dbReference type="Proteomes" id="UP001178507"/>
    </source>
</evidence>
<dbReference type="Proteomes" id="UP001178507">
    <property type="component" value="Unassembled WGS sequence"/>
</dbReference>
<organism evidence="2 3">
    <name type="scientific">Effrenium voratum</name>
    <dbReference type="NCBI Taxonomy" id="2562239"/>
    <lineage>
        <taxon>Eukaryota</taxon>
        <taxon>Sar</taxon>
        <taxon>Alveolata</taxon>
        <taxon>Dinophyceae</taxon>
        <taxon>Suessiales</taxon>
        <taxon>Symbiodiniaceae</taxon>
        <taxon>Effrenium</taxon>
    </lineage>
</organism>
<evidence type="ECO:0000256" key="1">
    <source>
        <dbReference type="SAM" id="MobiDB-lite"/>
    </source>
</evidence>
<feature type="region of interest" description="Disordered" evidence="1">
    <location>
        <begin position="503"/>
        <end position="532"/>
    </location>
</feature>
<feature type="compositionally biased region" description="Low complexity" evidence="1">
    <location>
        <begin position="413"/>
        <end position="438"/>
    </location>
</feature>
<sequence>MDGDDELLDPFSGAETAAQSVLEQVLQEGGKLLYDSYIHRKSFSFAANAACEALVGELKMCFVRHDDGEHQQIPLKRPSLTARPATGSKAELLRQQSSEGDIFARGEAPRPGSAPVGLTSARSFRKEEEPESGKLAPKDGWCLESEPPRCRIDTWARACVPVKKVVRKDDRKAEKNPRRSGSRASVGSISMAGSRTPSRFGVHTLPEEAPKPQIRNQVIPLVDEREEDEEEAMLRDLKEREARKMRDEQVRTERKAAAEIEEAAKLASVKDDKKKQFAYDSEGNVIVVQPPQVHRLPNMNAVPMFSCKQEEAPKAQEKPKGKGDKAARGKRENSVEYKDGFKKFLSQQPSMMEAMVMSSGVELEERNRTKKSEKAKAKPETMSRKEYEDMAKGAGPPPQRGTEEKKPTPPKAPLETPRAAPLEPAPPRQQAVQATQAARETPEPARDAREHASEAAKVVRSDVGSDLVRAPHAPATARPIQPVPPSVRRIQTKRDALGYVLSTRERPRADLGSRFPQCAAQPPLGATMGHGLAPSPRKYEDYYFPNTTANSQLAGEEEAAAPVQRIEGQIVSKNPQLKSRLFGK</sequence>
<feature type="region of interest" description="Disordered" evidence="1">
    <location>
        <begin position="307"/>
        <end position="465"/>
    </location>
</feature>
<keyword evidence="3" id="KW-1185">Reference proteome</keyword>
<name>A0AA36IW48_9DINO</name>
<feature type="compositionally biased region" description="Basic and acidic residues" evidence="1">
    <location>
        <begin position="308"/>
        <end position="342"/>
    </location>
</feature>
<feature type="compositionally biased region" description="Basic and acidic residues" evidence="1">
    <location>
        <begin position="232"/>
        <end position="251"/>
    </location>
</feature>
<feature type="region of interest" description="Disordered" evidence="1">
    <location>
        <begin position="168"/>
        <end position="251"/>
    </location>
</feature>
<reference evidence="2" key="1">
    <citation type="submission" date="2023-08" db="EMBL/GenBank/DDBJ databases">
        <authorList>
            <person name="Chen Y."/>
            <person name="Shah S."/>
            <person name="Dougan E. K."/>
            <person name="Thang M."/>
            <person name="Chan C."/>
        </authorList>
    </citation>
    <scope>NUCLEOTIDE SEQUENCE</scope>
</reference>
<comment type="caution">
    <text evidence="2">The sequence shown here is derived from an EMBL/GenBank/DDBJ whole genome shotgun (WGS) entry which is preliminary data.</text>
</comment>
<gene>
    <name evidence="2" type="ORF">EVOR1521_LOCUS19310</name>
</gene>
<dbReference type="AlphaFoldDB" id="A0AA36IW48"/>
<feature type="region of interest" description="Disordered" evidence="1">
    <location>
        <begin position="102"/>
        <end position="140"/>
    </location>
</feature>
<feature type="compositionally biased region" description="Basic and acidic residues" evidence="1">
    <location>
        <begin position="363"/>
        <end position="391"/>
    </location>
</feature>